<reference evidence="1 2" key="1">
    <citation type="journal article" date="2020" name="Cell">
        <title>Large-Scale Comparative Analyses of Tick Genomes Elucidate Their Genetic Diversity and Vector Capacities.</title>
        <authorList>
            <consortium name="Tick Genome and Microbiome Consortium (TIGMIC)"/>
            <person name="Jia N."/>
            <person name="Wang J."/>
            <person name="Shi W."/>
            <person name="Du L."/>
            <person name="Sun Y."/>
            <person name="Zhan W."/>
            <person name="Jiang J.F."/>
            <person name="Wang Q."/>
            <person name="Zhang B."/>
            <person name="Ji P."/>
            <person name="Bell-Sakyi L."/>
            <person name="Cui X.M."/>
            <person name="Yuan T.T."/>
            <person name="Jiang B.G."/>
            <person name="Yang W.F."/>
            <person name="Lam T.T."/>
            <person name="Chang Q.C."/>
            <person name="Ding S.J."/>
            <person name="Wang X.J."/>
            <person name="Zhu J.G."/>
            <person name="Ruan X.D."/>
            <person name="Zhao L."/>
            <person name="Wei J.T."/>
            <person name="Ye R.Z."/>
            <person name="Que T.C."/>
            <person name="Du C.H."/>
            <person name="Zhou Y.H."/>
            <person name="Cheng J.X."/>
            <person name="Dai P.F."/>
            <person name="Guo W.B."/>
            <person name="Han X.H."/>
            <person name="Huang E.J."/>
            <person name="Li L.F."/>
            <person name="Wei W."/>
            <person name="Gao Y.C."/>
            <person name="Liu J.Z."/>
            <person name="Shao H.Z."/>
            <person name="Wang X."/>
            <person name="Wang C.C."/>
            <person name="Yang T.C."/>
            <person name="Huo Q.B."/>
            <person name="Li W."/>
            <person name="Chen H.Y."/>
            <person name="Chen S.E."/>
            <person name="Zhou L.G."/>
            <person name="Ni X.B."/>
            <person name="Tian J.H."/>
            <person name="Sheng Y."/>
            <person name="Liu T."/>
            <person name="Pan Y.S."/>
            <person name="Xia L.Y."/>
            <person name="Li J."/>
            <person name="Zhao F."/>
            <person name="Cao W.C."/>
        </authorList>
    </citation>
    <scope>NUCLEOTIDE SEQUENCE [LARGE SCALE GENOMIC DNA]</scope>
    <source>
        <strain evidence="1">HaeL-2018</strain>
    </source>
</reference>
<dbReference type="EMBL" id="JABSTR010000004">
    <property type="protein sequence ID" value="KAH9368139.1"/>
    <property type="molecule type" value="Genomic_DNA"/>
</dbReference>
<evidence type="ECO:0000313" key="2">
    <source>
        <dbReference type="Proteomes" id="UP000821853"/>
    </source>
</evidence>
<dbReference type="Proteomes" id="UP000821853">
    <property type="component" value="Chromosome 2"/>
</dbReference>
<organism evidence="1 2">
    <name type="scientific">Haemaphysalis longicornis</name>
    <name type="common">Bush tick</name>
    <dbReference type="NCBI Taxonomy" id="44386"/>
    <lineage>
        <taxon>Eukaryota</taxon>
        <taxon>Metazoa</taxon>
        <taxon>Ecdysozoa</taxon>
        <taxon>Arthropoda</taxon>
        <taxon>Chelicerata</taxon>
        <taxon>Arachnida</taxon>
        <taxon>Acari</taxon>
        <taxon>Parasitiformes</taxon>
        <taxon>Ixodida</taxon>
        <taxon>Ixodoidea</taxon>
        <taxon>Ixodidae</taxon>
        <taxon>Haemaphysalinae</taxon>
        <taxon>Haemaphysalis</taxon>
    </lineage>
</organism>
<evidence type="ECO:0000313" key="1">
    <source>
        <dbReference type="EMBL" id="KAH9368139.1"/>
    </source>
</evidence>
<protein>
    <submittedName>
        <fullName evidence="1">Uncharacterized protein</fullName>
    </submittedName>
</protein>
<accession>A0A9J6FZI8</accession>
<dbReference type="AlphaFoldDB" id="A0A9J6FZI8"/>
<keyword evidence="2" id="KW-1185">Reference proteome</keyword>
<comment type="caution">
    <text evidence="1">The sequence shown here is derived from an EMBL/GenBank/DDBJ whole genome shotgun (WGS) entry which is preliminary data.</text>
</comment>
<dbReference type="OMA" id="FYTHVRF"/>
<dbReference type="VEuPathDB" id="VectorBase:HLOH_045065"/>
<gene>
    <name evidence="1" type="ORF">HPB48_018828</name>
</gene>
<name>A0A9J6FZI8_HAELO</name>
<sequence>MLPPDGLCDLLFYTDVWFLDQDFHGRNNAKSWKVFVQAAPGFRRTGFGISASYREVHSMREALADAGREELLKLYRENIRHHGILRVTGTSTSLKMDISGRLELIKDLKAFQEEASASSPVETTPELVLGIRFTNYLDKGEVSHHPSTLSEITR</sequence>
<proteinExistence type="predicted"/>
<dbReference type="OrthoDB" id="6492391at2759"/>